<feature type="region of interest" description="Disordered" evidence="1">
    <location>
        <begin position="166"/>
        <end position="190"/>
    </location>
</feature>
<protein>
    <submittedName>
        <fullName evidence="2">Phosphoribosylglycinamide synthetase</fullName>
    </submittedName>
</protein>
<evidence type="ECO:0000256" key="1">
    <source>
        <dbReference type="SAM" id="MobiDB-lite"/>
    </source>
</evidence>
<evidence type="ECO:0000313" key="2">
    <source>
        <dbReference type="EMBL" id="OZG55831.1"/>
    </source>
</evidence>
<proteinExistence type="predicted"/>
<organism evidence="2 3">
    <name type="scientific">Aeriscardovia aeriphila</name>
    <dbReference type="NCBI Taxonomy" id="218139"/>
    <lineage>
        <taxon>Bacteria</taxon>
        <taxon>Bacillati</taxon>
        <taxon>Actinomycetota</taxon>
        <taxon>Actinomycetes</taxon>
        <taxon>Bifidobacteriales</taxon>
        <taxon>Bifidobacteriaceae</taxon>
        <taxon>Aeriscardovia</taxon>
    </lineage>
</organism>
<sequence>MNEKNRPNKANEKVSLEPAPEATVDANDAMMIASQRLSQVRYVFIVQIEDGIPTAHSRAALEYSDAVLMGWPDHHGATKFATPQPFQLEEVESNMNSVERHLRDFRDAEVASDTDQMADQLIAITGHVARVRKVYQPDFELPTFAEINRVIKEEWNEDMSKIGAVTSRSSEQLREDIKKKQAEEKAQDNN</sequence>
<accession>A0A261F9K8</accession>
<comment type="caution">
    <text evidence="2">The sequence shown here is derived from an EMBL/GenBank/DDBJ whole genome shotgun (WGS) entry which is preliminary data.</text>
</comment>
<dbReference type="EMBL" id="MWWU01000002">
    <property type="protein sequence ID" value="OZG55831.1"/>
    <property type="molecule type" value="Genomic_DNA"/>
</dbReference>
<gene>
    <name evidence="2" type="ORF">AEAE_0319</name>
</gene>
<keyword evidence="3" id="KW-1185">Reference proteome</keyword>
<feature type="compositionally biased region" description="Basic and acidic residues" evidence="1">
    <location>
        <begin position="1"/>
        <end position="15"/>
    </location>
</feature>
<feature type="region of interest" description="Disordered" evidence="1">
    <location>
        <begin position="1"/>
        <end position="20"/>
    </location>
</feature>
<dbReference type="OrthoDB" id="3239358at2"/>
<dbReference type="Proteomes" id="UP000228976">
    <property type="component" value="Unassembled WGS sequence"/>
</dbReference>
<name>A0A261F9K8_9BIFI</name>
<feature type="compositionally biased region" description="Basic and acidic residues" evidence="1">
    <location>
        <begin position="171"/>
        <end position="190"/>
    </location>
</feature>
<dbReference type="AlphaFoldDB" id="A0A261F9K8"/>
<evidence type="ECO:0000313" key="3">
    <source>
        <dbReference type="Proteomes" id="UP000228976"/>
    </source>
</evidence>
<reference evidence="2 3" key="1">
    <citation type="journal article" date="2017" name="BMC Genomics">
        <title>Comparative genomic and phylogenomic analyses of the Bifidobacteriaceae family.</title>
        <authorList>
            <person name="Lugli G.A."/>
            <person name="Milani C."/>
            <person name="Turroni F."/>
            <person name="Duranti S."/>
            <person name="Mancabelli L."/>
            <person name="Mangifesta M."/>
            <person name="Ferrario C."/>
            <person name="Modesto M."/>
            <person name="Mattarelli P."/>
            <person name="Jiri K."/>
            <person name="van Sinderen D."/>
            <person name="Ventura M."/>
        </authorList>
    </citation>
    <scope>NUCLEOTIDE SEQUENCE [LARGE SCALE GENOMIC DNA]</scope>
    <source>
        <strain evidence="2 3">LMG 21773</strain>
    </source>
</reference>